<feature type="region of interest" description="Disordered" evidence="1">
    <location>
        <begin position="1"/>
        <end position="32"/>
    </location>
</feature>
<keyword evidence="3" id="KW-1185">Reference proteome</keyword>
<dbReference type="InParanoid" id="A0A0C3NZY2"/>
<feature type="compositionally biased region" description="Polar residues" evidence="1">
    <location>
        <begin position="72"/>
        <end position="81"/>
    </location>
</feature>
<protein>
    <submittedName>
        <fullName evidence="2">Uncharacterized protein</fullName>
    </submittedName>
</protein>
<name>A0A0C3NZY2_PISTI</name>
<organism evidence="2 3">
    <name type="scientific">Pisolithus tinctorius Marx 270</name>
    <dbReference type="NCBI Taxonomy" id="870435"/>
    <lineage>
        <taxon>Eukaryota</taxon>
        <taxon>Fungi</taxon>
        <taxon>Dikarya</taxon>
        <taxon>Basidiomycota</taxon>
        <taxon>Agaricomycotina</taxon>
        <taxon>Agaricomycetes</taxon>
        <taxon>Agaricomycetidae</taxon>
        <taxon>Boletales</taxon>
        <taxon>Sclerodermatineae</taxon>
        <taxon>Pisolithaceae</taxon>
        <taxon>Pisolithus</taxon>
    </lineage>
</organism>
<evidence type="ECO:0000313" key="3">
    <source>
        <dbReference type="Proteomes" id="UP000054217"/>
    </source>
</evidence>
<dbReference type="HOGENOM" id="CLU_2038996_0_0_1"/>
<proteinExistence type="predicted"/>
<reference evidence="2 3" key="1">
    <citation type="submission" date="2014-04" db="EMBL/GenBank/DDBJ databases">
        <authorList>
            <consortium name="DOE Joint Genome Institute"/>
            <person name="Kuo A."/>
            <person name="Kohler A."/>
            <person name="Costa M.D."/>
            <person name="Nagy L.G."/>
            <person name="Floudas D."/>
            <person name="Copeland A."/>
            <person name="Barry K.W."/>
            <person name="Cichocki N."/>
            <person name="Veneault-Fourrey C."/>
            <person name="LaButti K."/>
            <person name="Lindquist E.A."/>
            <person name="Lipzen A."/>
            <person name="Lundell T."/>
            <person name="Morin E."/>
            <person name="Murat C."/>
            <person name="Sun H."/>
            <person name="Tunlid A."/>
            <person name="Henrissat B."/>
            <person name="Grigoriev I.V."/>
            <person name="Hibbett D.S."/>
            <person name="Martin F."/>
            <person name="Nordberg H.P."/>
            <person name="Cantor M.N."/>
            <person name="Hua S.X."/>
        </authorList>
    </citation>
    <scope>NUCLEOTIDE SEQUENCE [LARGE SCALE GENOMIC DNA]</scope>
    <source>
        <strain evidence="2 3">Marx 270</strain>
    </source>
</reference>
<dbReference type="EMBL" id="KN831994">
    <property type="protein sequence ID" value="KIO00684.1"/>
    <property type="molecule type" value="Genomic_DNA"/>
</dbReference>
<evidence type="ECO:0000256" key="1">
    <source>
        <dbReference type="SAM" id="MobiDB-lite"/>
    </source>
</evidence>
<accession>A0A0C3NZY2</accession>
<dbReference type="AlphaFoldDB" id="A0A0C3NZY2"/>
<feature type="region of interest" description="Disordered" evidence="1">
    <location>
        <begin position="59"/>
        <end position="81"/>
    </location>
</feature>
<sequence length="121" mass="13515">MGVVGELRRSHKQAFSISQHRTPTTHSYTAPRDPTAFRERKQDLTCPVLSYSSEVMASGRDISPISSPDEYVTSSAKTSSIVDRRATPERNVSHIMTRHSTARRLLLDPRTTEGQSKFGIV</sequence>
<evidence type="ECO:0000313" key="2">
    <source>
        <dbReference type="EMBL" id="KIO00684.1"/>
    </source>
</evidence>
<feature type="compositionally biased region" description="Polar residues" evidence="1">
    <location>
        <begin position="13"/>
        <end position="28"/>
    </location>
</feature>
<reference evidence="3" key="2">
    <citation type="submission" date="2015-01" db="EMBL/GenBank/DDBJ databases">
        <title>Evolutionary Origins and Diversification of the Mycorrhizal Mutualists.</title>
        <authorList>
            <consortium name="DOE Joint Genome Institute"/>
            <consortium name="Mycorrhizal Genomics Consortium"/>
            <person name="Kohler A."/>
            <person name="Kuo A."/>
            <person name="Nagy L.G."/>
            <person name="Floudas D."/>
            <person name="Copeland A."/>
            <person name="Barry K.W."/>
            <person name="Cichocki N."/>
            <person name="Veneault-Fourrey C."/>
            <person name="LaButti K."/>
            <person name="Lindquist E.A."/>
            <person name="Lipzen A."/>
            <person name="Lundell T."/>
            <person name="Morin E."/>
            <person name="Murat C."/>
            <person name="Riley R."/>
            <person name="Ohm R."/>
            <person name="Sun H."/>
            <person name="Tunlid A."/>
            <person name="Henrissat B."/>
            <person name="Grigoriev I.V."/>
            <person name="Hibbett D.S."/>
            <person name="Martin F."/>
        </authorList>
    </citation>
    <scope>NUCLEOTIDE SEQUENCE [LARGE SCALE GENOMIC DNA]</scope>
    <source>
        <strain evidence="3">Marx 270</strain>
    </source>
</reference>
<dbReference type="Proteomes" id="UP000054217">
    <property type="component" value="Unassembled WGS sequence"/>
</dbReference>
<gene>
    <name evidence="2" type="ORF">M404DRAFT_1003693</name>
</gene>